<evidence type="ECO:0000313" key="3">
    <source>
        <dbReference type="Proteomes" id="UP000429232"/>
    </source>
</evidence>
<dbReference type="RefSeq" id="WP_157525350.1">
    <property type="nucleotide sequence ID" value="NZ_CP066775.1"/>
</dbReference>
<name>A0A6I4I1C3_9SPHI</name>
<dbReference type="EMBL" id="CP066775">
    <property type="protein sequence ID" value="QQL48657.1"/>
    <property type="molecule type" value="Genomic_DNA"/>
</dbReference>
<dbReference type="InterPro" id="IPR029046">
    <property type="entry name" value="LolA/LolB/LppX"/>
</dbReference>
<protein>
    <submittedName>
        <fullName evidence="2">Outer membrane lipoprotein carrier protein LolA</fullName>
    </submittedName>
</protein>
<dbReference type="Gene3D" id="2.50.20.10">
    <property type="entry name" value="Lipoprotein localisation LolA/LolB/LppX"/>
    <property type="match status" value="1"/>
</dbReference>
<evidence type="ECO:0000256" key="1">
    <source>
        <dbReference type="ARBA" id="ARBA00022729"/>
    </source>
</evidence>
<keyword evidence="3" id="KW-1185">Reference proteome</keyword>
<dbReference type="Pfam" id="PF03548">
    <property type="entry name" value="LolA"/>
    <property type="match status" value="1"/>
</dbReference>
<dbReference type="CDD" id="cd16325">
    <property type="entry name" value="LolA"/>
    <property type="match status" value="1"/>
</dbReference>
<evidence type="ECO:0000313" key="2">
    <source>
        <dbReference type="EMBL" id="QQL48657.1"/>
    </source>
</evidence>
<proteinExistence type="predicted"/>
<reference evidence="2 3" key="1">
    <citation type="submission" date="2020-12" db="EMBL/GenBank/DDBJ databases">
        <title>HMF7856_wgs.fasta genome submission.</title>
        <authorList>
            <person name="Kang H."/>
            <person name="Kim H."/>
            <person name="Joh K."/>
        </authorList>
    </citation>
    <scope>NUCLEOTIDE SEQUENCE [LARGE SCALE GENOMIC DNA]</scope>
    <source>
        <strain evidence="2 3">HMF7856</strain>
    </source>
</reference>
<dbReference type="PANTHER" id="PTHR35869">
    <property type="entry name" value="OUTER-MEMBRANE LIPOPROTEIN CARRIER PROTEIN"/>
    <property type="match status" value="1"/>
</dbReference>
<dbReference type="PANTHER" id="PTHR35869:SF1">
    <property type="entry name" value="OUTER-MEMBRANE LIPOPROTEIN CARRIER PROTEIN"/>
    <property type="match status" value="1"/>
</dbReference>
<organism evidence="2 3">
    <name type="scientific">Mucilaginibacter ginkgonis</name>
    <dbReference type="NCBI Taxonomy" id="2682091"/>
    <lineage>
        <taxon>Bacteria</taxon>
        <taxon>Pseudomonadati</taxon>
        <taxon>Bacteroidota</taxon>
        <taxon>Sphingobacteriia</taxon>
        <taxon>Sphingobacteriales</taxon>
        <taxon>Sphingobacteriaceae</taxon>
        <taxon>Mucilaginibacter</taxon>
    </lineage>
</organism>
<keyword evidence="1" id="KW-0732">Signal</keyword>
<dbReference type="KEGG" id="mgik:GO620_010740"/>
<keyword evidence="2" id="KW-0449">Lipoprotein</keyword>
<dbReference type="Proteomes" id="UP000429232">
    <property type="component" value="Chromosome"/>
</dbReference>
<dbReference type="InterPro" id="IPR004564">
    <property type="entry name" value="OM_lipoprot_carrier_LolA-like"/>
</dbReference>
<dbReference type="AlphaFoldDB" id="A0A6I4I1C3"/>
<dbReference type="SUPFAM" id="SSF89392">
    <property type="entry name" value="Prokaryotic lipoproteins and lipoprotein localization factors"/>
    <property type="match status" value="1"/>
</dbReference>
<gene>
    <name evidence="2" type="ORF">GO620_010740</name>
</gene>
<sequence>MKRFIPVFLLGVFIAASALAQKDADAQKILSAVSAKYKSYNGFKTDFALSVDNPQAGVKQSQTGTLVAKSKSNKFKVTLYSTSKGKAAAEQEIISDGKTQWTYLKKDNEVQVNDADKSGEGINPAQIFAIYEKGYKYVYTGDQKVNGRLCQVIELSPLDAKKSIFKARLFIDKAKKEIVSANLFDKNGIRYTYMIKNFTPQPQLSDAMFAFDAKAHPGVEVVDLR</sequence>
<accession>A0A6I4I1C3</accession>